<dbReference type="OrthoDB" id="9790710at2"/>
<dbReference type="PANTHER" id="PTHR12526:SF510">
    <property type="entry name" value="D-INOSITOL 3-PHOSPHATE GLYCOSYLTRANSFERASE"/>
    <property type="match status" value="1"/>
</dbReference>
<evidence type="ECO:0000313" key="4">
    <source>
        <dbReference type="Proteomes" id="UP000245765"/>
    </source>
</evidence>
<sequence length="359" mass="37824">MTRMLLWYWGRRGGGAQFALNLARALAPGGLALSVSRQNELIGALRALPVPRQEVSTYNGVAGFVAGFARLPRLSARLVRFARDEQTPVVFSAMAHPWTPFVAPALARAGLAFVPAIHDAVPHPGDPAVLFDWRLRRELAPARAAVVFSDAVAEAVAARRPGLKLIRLALGAHLPFGTATAEKTTDFLFFGRFRRYKGLDLLRDAWPALRAAHPGATLRVVGEGDAEALAPGLASLPGVTLEQRWVPDAEMAALVAAARVLVLPYREASQSGVLPVALASGVPVVATEVGGLSEQLRGTGAGLLVPPEPAAIAAAMARLLDPAAFAPAVEAARKAGARLNDWDGMAAQLREGIARALRG</sequence>
<dbReference type="Gene3D" id="3.40.50.2000">
    <property type="entry name" value="Glycogen Phosphorylase B"/>
    <property type="match status" value="2"/>
</dbReference>
<dbReference type="RefSeq" id="WP_109868983.1">
    <property type="nucleotide sequence ID" value="NZ_QGNA01000001.1"/>
</dbReference>
<organism evidence="3 4">
    <name type="scientific">Falsiroseomonas bella</name>
    <dbReference type="NCBI Taxonomy" id="2184016"/>
    <lineage>
        <taxon>Bacteria</taxon>
        <taxon>Pseudomonadati</taxon>
        <taxon>Pseudomonadota</taxon>
        <taxon>Alphaproteobacteria</taxon>
        <taxon>Acetobacterales</taxon>
        <taxon>Roseomonadaceae</taxon>
        <taxon>Falsiroseomonas</taxon>
    </lineage>
</organism>
<keyword evidence="2 3" id="KW-0808">Transferase</keyword>
<dbReference type="Pfam" id="PF13692">
    <property type="entry name" value="Glyco_trans_1_4"/>
    <property type="match status" value="1"/>
</dbReference>
<reference evidence="4" key="1">
    <citation type="submission" date="2018-05" db="EMBL/GenBank/DDBJ databases">
        <authorList>
            <person name="Du Z."/>
            <person name="Wang X."/>
        </authorList>
    </citation>
    <scope>NUCLEOTIDE SEQUENCE [LARGE SCALE GENOMIC DNA]</scope>
    <source>
        <strain evidence="4">CQN31</strain>
    </source>
</reference>
<dbReference type="EMBL" id="QGNA01000001">
    <property type="protein sequence ID" value="PWS38362.1"/>
    <property type="molecule type" value="Genomic_DNA"/>
</dbReference>
<evidence type="ECO:0000313" key="3">
    <source>
        <dbReference type="EMBL" id="PWS38362.1"/>
    </source>
</evidence>
<name>A0A317FJ58_9PROT</name>
<dbReference type="PANTHER" id="PTHR12526">
    <property type="entry name" value="GLYCOSYLTRANSFERASE"/>
    <property type="match status" value="1"/>
</dbReference>
<dbReference type="AlphaFoldDB" id="A0A317FJ58"/>
<keyword evidence="4" id="KW-1185">Reference proteome</keyword>
<evidence type="ECO:0000256" key="2">
    <source>
        <dbReference type="ARBA" id="ARBA00022679"/>
    </source>
</evidence>
<protein>
    <submittedName>
        <fullName evidence="3">Glycosyl transferase family 1</fullName>
    </submittedName>
</protein>
<accession>A0A317FJ58</accession>
<gene>
    <name evidence="3" type="ORF">DFH01_03485</name>
</gene>
<dbReference type="Proteomes" id="UP000245765">
    <property type="component" value="Unassembled WGS sequence"/>
</dbReference>
<evidence type="ECO:0000256" key="1">
    <source>
        <dbReference type="ARBA" id="ARBA00022676"/>
    </source>
</evidence>
<dbReference type="SUPFAM" id="SSF53756">
    <property type="entry name" value="UDP-Glycosyltransferase/glycogen phosphorylase"/>
    <property type="match status" value="1"/>
</dbReference>
<proteinExistence type="predicted"/>
<comment type="caution">
    <text evidence="3">The sequence shown here is derived from an EMBL/GenBank/DDBJ whole genome shotgun (WGS) entry which is preliminary data.</text>
</comment>
<dbReference type="GO" id="GO:0016757">
    <property type="term" value="F:glycosyltransferase activity"/>
    <property type="evidence" value="ECO:0007669"/>
    <property type="project" value="UniProtKB-KW"/>
</dbReference>
<keyword evidence="1" id="KW-0328">Glycosyltransferase</keyword>